<evidence type="ECO:0008006" key="5">
    <source>
        <dbReference type="Google" id="ProtNLM"/>
    </source>
</evidence>
<evidence type="ECO:0000313" key="3">
    <source>
        <dbReference type="Proteomes" id="UP000818029"/>
    </source>
</evidence>
<reference evidence="4" key="2">
    <citation type="submission" date="2025-08" db="UniProtKB">
        <authorList>
            <consortium name="RefSeq"/>
        </authorList>
    </citation>
    <scope>IDENTIFICATION</scope>
</reference>
<feature type="domain" description="Tf2-1-like SH3-like" evidence="2">
    <location>
        <begin position="422"/>
        <end position="486"/>
    </location>
</feature>
<dbReference type="Gene3D" id="3.10.10.10">
    <property type="entry name" value="HIV Type 1 Reverse Transcriptase, subunit A, domain 1"/>
    <property type="match status" value="1"/>
</dbReference>
<evidence type="ECO:0000259" key="1">
    <source>
        <dbReference type="Pfam" id="PF17921"/>
    </source>
</evidence>
<accession>A0ABM3BLI4</accession>
<dbReference type="Pfam" id="PF24626">
    <property type="entry name" value="SH3_Tf2-1"/>
    <property type="match status" value="1"/>
</dbReference>
<dbReference type="Pfam" id="PF17921">
    <property type="entry name" value="Integrase_H2C2"/>
    <property type="match status" value="1"/>
</dbReference>
<dbReference type="SUPFAM" id="SSF56672">
    <property type="entry name" value="DNA/RNA polymerases"/>
    <property type="match status" value="1"/>
</dbReference>
<dbReference type="Gene3D" id="1.10.340.70">
    <property type="match status" value="1"/>
</dbReference>
<dbReference type="PANTHER" id="PTHR46148:SF44">
    <property type="entry name" value="GAG-POL POLYPROTEIN"/>
    <property type="match status" value="1"/>
</dbReference>
<dbReference type="InterPro" id="IPR043128">
    <property type="entry name" value="Rev_trsase/Diguanyl_cyclase"/>
</dbReference>
<dbReference type="Proteomes" id="UP000818029">
    <property type="component" value="Chromosome A05"/>
</dbReference>
<name>A0ABM3BLI4_GOSHI</name>
<gene>
    <name evidence="4" type="primary">LOC107960514</name>
</gene>
<dbReference type="InterPro" id="IPR041588">
    <property type="entry name" value="Integrase_H2C2"/>
</dbReference>
<dbReference type="PANTHER" id="PTHR46148">
    <property type="entry name" value="CHROMO DOMAIN-CONTAINING PROTEIN"/>
    <property type="match status" value="1"/>
</dbReference>
<sequence>MGRGRRAPDRGIGHTEVRQPTLVYAVRRREDRDALDVITVKHQENLDCATKWMILRIEKGDKVIVVGEHRNYLPNVISVLRDEKLVRKGSEAYLAYVSASSFKHLAVEDIRMVKDFSDVFPNELPGLPPNREVEFGIELFPGTVPMSIAPYRMVPKELVELKAQLQELLDRGFICPNEILVYSRTGEEHDAHLQVVLQFLREKQLYAKFSKWYYRRFMEGFSLIVTPLTRLLRREQESGKGFIVYNDASHVGLGYVLMQEGKANVVADALSCRAVTDLRAMFARLNLFDNGSLLAELQVKPRRVCPTKDTDLRQSILQEEHSSPYAMHLGRNKMYRDLWEFYWWPGLKREVIDFVSKCLICQQVKLEHQLSSGLLQPKLAKLYVSEIVRLHGEPISIISDRDPRSTSQFWKKLHEALATSEELVFLKVSPWKKVLRFGRKGKLNPRFIGPYRILKCVGLVSYQLELPLEFDRINDVFHVSILRQYHSDPSHIVSTEGVEVRPDLTFEEEPVQIIDRDVKVLKRKSVPLVKVLWCNHSSEEAT</sequence>
<evidence type="ECO:0000259" key="2">
    <source>
        <dbReference type="Pfam" id="PF24626"/>
    </source>
</evidence>
<dbReference type="InterPro" id="IPR056924">
    <property type="entry name" value="SH3_Tf2-1"/>
</dbReference>
<feature type="domain" description="Integrase zinc-binding" evidence="1">
    <location>
        <begin position="309"/>
        <end position="365"/>
    </location>
</feature>
<keyword evidence="3" id="KW-1185">Reference proteome</keyword>
<organism evidence="3 4">
    <name type="scientific">Gossypium hirsutum</name>
    <name type="common">Upland cotton</name>
    <name type="synonym">Gossypium mexicanum</name>
    <dbReference type="NCBI Taxonomy" id="3635"/>
    <lineage>
        <taxon>Eukaryota</taxon>
        <taxon>Viridiplantae</taxon>
        <taxon>Streptophyta</taxon>
        <taxon>Embryophyta</taxon>
        <taxon>Tracheophyta</taxon>
        <taxon>Spermatophyta</taxon>
        <taxon>Magnoliopsida</taxon>
        <taxon>eudicotyledons</taxon>
        <taxon>Gunneridae</taxon>
        <taxon>Pentapetalae</taxon>
        <taxon>rosids</taxon>
        <taxon>malvids</taxon>
        <taxon>Malvales</taxon>
        <taxon>Malvaceae</taxon>
        <taxon>Malvoideae</taxon>
        <taxon>Gossypium</taxon>
    </lineage>
</organism>
<protein>
    <recommendedName>
        <fullName evidence="5">DNA/RNA polymerases superfamily protein</fullName>
    </recommendedName>
</protein>
<dbReference type="RefSeq" id="XP_040967911.1">
    <property type="nucleotide sequence ID" value="XM_041111977.1"/>
</dbReference>
<evidence type="ECO:0000313" key="4">
    <source>
        <dbReference type="RefSeq" id="XP_040967911.1"/>
    </source>
</evidence>
<dbReference type="Gene3D" id="3.30.70.270">
    <property type="match status" value="1"/>
</dbReference>
<reference evidence="3" key="1">
    <citation type="journal article" date="2020" name="Nat. Genet.">
        <title>Genomic diversifications of five Gossypium allopolyploid species and their impact on cotton improvement.</title>
        <authorList>
            <person name="Chen Z.J."/>
            <person name="Sreedasyam A."/>
            <person name="Ando A."/>
            <person name="Song Q."/>
            <person name="De Santiago L.M."/>
            <person name="Hulse-Kemp A.M."/>
            <person name="Ding M."/>
            <person name="Ye W."/>
            <person name="Kirkbride R.C."/>
            <person name="Jenkins J."/>
            <person name="Plott C."/>
            <person name="Lovell J."/>
            <person name="Lin Y.M."/>
            <person name="Vaughn R."/>
            <person name="Liu B."/>
            <person name="Simpson S."/>
            <person name="Scheffler B.E."/>
            <person name="Wen L."/>
            <person name="Saski C.A."/>
            <person name="Grover C.E."/>
            <person name="Hu G."/>
            <person name="Conover J.L."/>
            <person name="Carlson J.W."/>
            <person name="Shu S."/>
            <person name="Boston L.B."/>
            <person name="Williams M."/>
            <person name="Peterson D.G."/>
            <person name="McGee K."/>
            <person name="Jones D.C."/>
            <person name="Wendel J.F."/>
            <person name="Stelly D.M."/>
            <person name="Grimwood J."/>
            <person name="Schmutz J."/>
        </authorList>
    </citation>
    <scope>NUCLEOTIDE SEQUENCE [LARGE SCALE GENOMIC DNA]</scope>
    <source>
        <strain evidence="3">cv. TM-1</strain>
    </source>
</reference>
<proteinExistence type="predicted"/>
<dbReference type="InterPro" id="IPR043502">
    <property type="entry name" value="DNA/RNA_pol_sf"/>
</dbReference>
<dbReference type="GeneID" id="107960514"/>